<reference evidence="1" key="2">
    <citation type="journal article" date="2020" name="Nat. Commun.">
        <title>Large-scale genome sequencing of mycorrhizal fungi provides insights into the early evolution of symbiotic traits.</title>
        <authorList>
            <person name="Miyauchi S."/>
            <person name="Kiss E."/>
            <person name="Kuo A."/>
            <person name="Drula E."/>
            <person name="Kohler A."/>
            <person name="Sanchez-Garcia M."/>
            <person name="Morin E."/>
            <person name="Andreopoulos B."/>
            <person name="Barry K.W."/>
            <person name="Bonito G."/>
            <person name="Buee M."/>
            <person name="Carver A."/>
            <person name="Chen C."/>
            <person name="Cichocki N."/>
            <person name="Clum A."/>
            <person name="Culley D."/>
            <person name="Crous P.W."/>
            <person name="Fauchery L."/>
            <person name="Girlanda M."/>
            <person name="Hayes R.D."/>
            <person name="Keri Z."/>
            <person name="LaButti K."/>
            <person name="Lipzen A."/>
            <person name="Lombard V."/>
            <person name="Magnuson J."/>
            <person name="Maillard F."/>
            <person name="Murat C."/>
            <person name="Nolan M."/>
            <person name="Ohm R.A."/>
            <person name="Pangilinan J."/>
            <person name="Pereira M.F."/>
            <person name="Perotto S."/>
            <person name="Peter M."/>
            <person name="Pfister S."/>
            <person name="Riley R."/>
            <person name="Sitrit Y."/>
            <person name="Stielow J.B."/>
            <person name="Szollosi G."/>
            <person name="Zifcakova L."/>
            <person name="Stursova M."/>
            <person name="Spatafora J.W."/>
            <person name="Tedersoo L."/>
            <person name="Vaario L.M."/>
            <person name="Yamada A."/>
            <person name="Yan M."/>
            <person name="Wang P."/>
            <person name="Xu J."/>
            <person name="Bruns T."/>
            <person name="Baldrian P."/>
            <person name="Vilgalys R."/>
            <person name="Dunand C."/>
            <person name="Henrissat B."/>
            <person name="Grigoriev I.V."/>
            <person name="Hibbett D."/>
            <person name="Nagy L.G."/>
            <person name="Martin F.M."/>
        </authorList>
    </citation>
    <scope>NUCLEOTIDE SEQUENCE</scope>
    <source>
        <strain evidence="1">P2</strain>
    </source>
</reference>
<proteinExistence type="predicted"/>
<name>A0ACB6YZ89_THEGA</name>
<reference evidence="1" key="1">
    <citation type="submission" date="2019-10" db="EMBL/GenBank/DDBJ databases">
        <authorList>
            <consortium name="DOE Joint Genome Institute"/>
            <person name="Kuo A."/>
            <person name="Miyauchi S."/>
            <person name="Kiss E."/>
            <person name="Drula E."/>
            <person name="Kohler A."/>
            <person name="Sanchez-Garcia M."/>
            <person name="Andreopoulos B."/>
            <person name="Barry K.W."/>
            <person name="Bonito G."/>
            <person name="Buee M."/>
            <person name="Carver A."/>
            <person name="Chen C."/>
            <person name="Cichocki N."/>
            <person name="Clum A."/>
            <person name="Culley D."/>
            <person name="Crous P.W."/>
            <person name="Fauchery L."/>
            <person name="Girlanda M."/>
            <person name="Hayes R."/>
            <person name="Keri Z."/>
            <person name="Labutti K."/>
            <person name="Lipzen A."/>
            <person name="Lombard V."/>
            <person name="Magnuson J."/>
            <person name="Maillard F."/>
            <person name="Morin E."/>
            <person name="Murat C."/>
            <person name="Nolan M."/>
            <person name="Ohm R."/>
            <person name="Pangilinan J."/>
            <person name="Pereira M."/>
            <person name="Perotto S."/>
            <person name="Peter M."/>
            <person name="Riley R."/>
            <person name="Sitrit Y."/>
            <person name="Stielow B."/>
            <person name="Szollosi G."/>
            <person name="Zifcakova L."/>
            <person name="Stursova M."/>
            <person name="Spatafora J.W."/>
            <person name="Tedersoo L."/>
            <person name="Vaario L.-M."/>
            <person name="Yamada A."/>
            <person name="Yan M."/>
            <person name="Wang P."/>
            <person name="Xu J."/>
            <person name="Bruns T."/>
            <person name="Baldrian P."/>
            <person name="Vilgalys R."/>
            <person name="Henrissat B."/>
            <person name="Grigoriev I.V."/>
            <person name="Hibbett D."/>
            <person name="Nagy L.G."/>
            <person name="Martin F.M."/>
        </authorList>
    </citation>
    <scope>NUCLEOTIDE SEQUENCE</scope>
    <source>
        <strain evidence="1">P2</strain>
    </source>
</reference>
<sequence>MATGFTNHNEYYVVSKGLYVGIFSDWDEVRPWVTGVSGSLFRKARSWEEARDLYNAHLVASAIQILF</sequence>
<protein>
    <submittedName>
        <fullName evidence="1">Uncharacterized protein</fullName>
    </submittedName>
</protein>
<dbReference type="EMBL" id="MU118407">
    <property type="protein sequence ID" value="KAF9642602.1"/>
    <property type="molecule type" value="Genomic_DNA"/>
</dbReference>
<keyword evidence="2" id="KW-1185">Reference proteome</keyword>
<dbReference type="Proteomes" id="UP000886501">
    <property type="component" value="Unassembled WGS sequence"/>
</dbReference>
<comment type="caution">
    <text evidence="1">The sequence shown here is derived from an EMBL/GenBank/DDBJ whole genome shotgun (WGS) entry which is preliminary data.</text>
</comment>
<evidence type="ECO:0000313" key="2">
    <source>
        <dbReference type="Proteomes" id="UP000886501"/>
    </source>
</evidence>
<accession>A0ACB6YZ89</accession>
<organism evidence="1 2">
    <name type="scientific">Thelephora ganbajun</name>
    <name type="common">Ganba fungus</name>
    <dbReference type="NCBI Taxonomy" id="370292"/>
    <lineage>
        <taxon>Eukaryota</taxon>
        <taxon>Fungi</taxon>
        <taxon>Dikarya</taxon>
        <taxon>Basidiomycota</taxon>
        <taxon>Agaricomycotina</taxon>
        <taxon>Agaricomycetes</taxon>
        <taxon>Thelephorales</taxon>
        <taxon>Thelephoraceae</taxon>
        <taxon>Thelephora</taxon>
    </lineage>
</organism>
<gene>
    <name evidence="1" type="ORF">BDM02DRAFT_3192954</name>
</gene>
<evidence type="ECO:0000313" key="1">
    <source>
        <dbReference type="EMBL" id="KAF9642602.1"/>
    </source>
</evidence>